<sequence length="47" mass="5436">DLNRTAIKKNKNKAFIRFQESAEMSYILGASIGDHYHKNRLEVENGK</sequence>
<reference evidence="1 2" key="1">
    <citation type="journal article" date="2019" name="Environ. Microbiol.">
        <title>At the nexus of three kingdoms: the genome of the mycorrhizal fungus Gigaspora margarita provides insights into plant, endobacterial and fungal interactions.</title>
        <authorList>
            <person name="Venice F."/>
            <person name="Ghignone S."/>
            <person name="Salvioli di Fossalunga A."/>
            <person name="Amselem J."/>
            <person name="Novero M."/>
            <person name="Xianan X."/>
            <person name="Sedzielewska Toro K."/>
            <person name="Morin E."/>
            <person name="Lipzen A."/>
            <person name="Grigoriev I.V."/>
            <person name="Henrissat B."/>
            <person name="Martin F.M."/>
            <person name="Bonfante P."/>
        </authorList>
    </citation>
    <scope>NUCLEOTIDE SEQUENCE [LARGE SCALE GENOMIC DNA]</scope>
    <source>
        <strain evidence="1 2">BEG34</strain>
    </source>
</reference>
<protein>
    <submittedName>
        <fullName evidence="1">Uncharacterized protein</fullName>
    </submittedName>
</protein>
<keyword evidence="2" id="KW-1185">Reference proteome</keyword>
<dbReference type="EMBL" id="WTPW01001470">
    <property type="protein sequence ID" value="KAF0433543.1"/>
    <property type="molecule type" value="Genomic_DNA"/>
</dbReference>
<evidence type="ECO:0000313" key="1">
    <source>
        <dbReference type="EMBL" id="KAF0433543.1"/>
    </source>
</evidence>
<name>A0A8H3XAA7_GIGMA</name>
<accession>A0A8H3XAA7</accession>
<dbReference type="Proteomes" id="UP000439903">
    <property type="component" value="Unassembled WGS sequence"/>
</dbReference>
<comment type="caution">
    <text evidence="1">The sequence shown here is derived from an EMBL/GenBank/DDBJ whole genome shotgun (WGS) entry which is preliminary data.</text>
</comment>
<evidence type="ECO:0000313" key="2">
    <source>
        <dbReference type="Proteomes" id="UP000439903"/>
    </source>
</evidence>
<proteinExistence type="predicted"/>
<feature type="non-terminal residue" evidence="1">
    <location>
        <position position="1"/>
    </location>
</feature>
<dbReference type="AlphaFoldDB" id="A0A8H3XAA7"/>
<dbReference type="OrthoDB" id="2458773at2759"/>
<gene>
    <name evidence="1" type="ORF">F8M41_005027</name>
</gene>
<organism evidence="1 2">
    <name type="scientific">Gigaspora margarita</name>
    <dbReference type="NCBI Taxonomy" id="4874"/>
    <lineage>
        <taxon>Eukaryota</taxon>
        <taxon>Fungi</taxon>
        <taxon>Fungi incertae sedis</taxon>
        <taxon>Mucoromycota</taxon>
        <taxon>Glomeromycotina</taxon>
        <taxon>Glomeromycetes</taxon>
        <taxon>Diversisporales</taxon>
        <taxon>Gigasporaceae</taxon>
        <taxon>Gigaspora</taxon>
    </lineage>
</organism>